<dbReference type="EMBL" id="JBGMEK010000050">
    <property type="protein sequence ID" value="MFA0812683.1"/>
    <property type="molecule type" value="Genomic_DNA"/>
</dbReference>
<reference evidence="1 2" key="1">
    <citation type="submission" date="2024-08" db="EMBL/GenBank/DDBJ databases">
        <authorList>
            <person name="Ishaq N."/>
        </authorList>
    </citation>
    <scope>NUCLEOTIDE SEQUENCE [LARGE SCALE GENOMIC DNA]</scope>
    <source>
        <strain evidence="1 2">DSM 18651</strain>
    </source>
</reference>
<dbReference type="PIRSF" id="PIRSF030771">
    <property type="entry name" value="UCP030771"/>
    <property type="match status" value="1"/>
</dbReference>
<protein>
    <submittedName>
        <fullName evidence="1">DUF2190 family protein</fullName>
    </submittedName>
</protein>
<dbReference type="Pfam" id="PF09956">
    <property type="entry name" value="Phage_cement_2"/>
    <property type="match status" value="1"/>
</dbReference>
<keyword evidence="2" id="KW-1185">Reference proteome</keyword>
<sequence length="123" mass="12010">MAKNFVQDGRLLDYINNTGAAIASGQVVAIGAVLGVAMDDIAEGESGVIAIEGVFTVPKVSGAVIGQGQPLTWDVSAKAFDDAAATAATGDITGPTAFAAEAAGNGATSLAVKFTGVPGTVKA</sequence>
<dbReference type="RefSeq" id="WP_371840387.1">
    <property type="nucleotide sequence ID" value="NZ_JBGMEK010000050.1"/>
</dbReference>
<dbReference type="InterPro" id="IPR011231">
    <property type="entry name" value="Phage_VT1-Sakai_H0018"/>
</dbReference>
<evidence type="ECO:0000313" key="2">
    <source>
        <dbReference type="Proteomes" id="UP001569428"/>
    </source>
</evidence>
<organism evidence="1 2">
    <name type="scientific">Microbulbifer epialgicus</name>
    <dbReference type="NCBI Taxonomy" id="393907"/>
    <lineage>
        <taxon>Bacteria</taxon>
        <taxon>Pseudomonadati</taxon>
        <taxon>Pseudomonadota</taxon>
        <taxon>Gammaproteobacteria</taxon>
        <taxon>Cellvibrionales</taxon>
        <taxon>Microbulbiferaceae</taxon>
        <taxon>Microbulbifer</taxon>
    </lineage>
</organism>
<name>A0ABV4P424_9GAMM</name>
<dbReference type="Proteomes" id="UP001569428">
    <property type="component" value="Unassembled WGS sequence"/>
</dbReference>
<comment type="caution">
    <text evidence="1">The sequence shown here is derived from an EMBL/GenBank/DDBJ whole genome shotgun (WGS) entry which is preliminary data.</text>
</comment>
<accession>A0ABV4P424</accession>
<proteinExistence type="predicted"/>
<evidence type="ECO:0000313" key="1">
    <source>
        <dbReference type="EMBL" id="MFA0812683.1"/>
    </source>
</evidence>
<gene>
    <name evidence="1" type="ORF">ACCI49_17355</name>
</gene>